<keyword evidence="2" id="KW-0067">ATP-binding</keyword>
<dbReference type="Pfam" id="PF00069">
    <property type="entry name" value="Pkinase"/>
    <property type="match status" value="1"/>
</dbReference>
<accession>E3L0Q9</accession>
<evidence type="ECO:0000313" key="5">
    <source>
        <dbReference type="Proteomes" id="UP000008783"/>
    </source>
</evidence>
<evidence type="ECO:0000256" key="2">
    <source>
        <dbReference type="ARBA" id="ARBA00022840"/>
    </source>
</evidence>
<reference evidence="5" key="2">
    <citation type="journal article" date="2011" name="Proc. Natl. Acad. Sci. U.S.A.">
        <title>Obligate biotrophy features unraveled by the genomic analysis of rust fungi.</title>
        <authorList>
            <person name="Duplessis S."/>
            <person name="Cuomo C.A."/>
            <person name="Lin Y.-C."/>
            <person name="Aerts A."/>
            <person name="Tisserant E."/>
            <person name="Veneault-Fourrey C."/>
            <person name="Joly D.L."/>
            <person name="Hacquard S."/>
            <person name="Amselem J."/>
            <person name="Cantarel B.L."/>
            <person name="Chiu R."/>
            <person name="Coutinho P.M."/>
            <person name="Feau N."/>
            <person name="Field M."/>
            <person name="Frey P."/>
            <person name="Gelhaye E."/>
            <person name="Goldberg J."/>
            <person name="Grabherr M.G."/>
            <person name="Kodira C.D."/>
            <person name="Kohler A."/>
            <person name="Kuees U."/>
            <person name="Lindquist E.A."/>
            <person name="Lucas S.M."/>
            <person name="Mago R."/>
            <person name="Mauceli E."/>
            <person name="Morin E."/>
            <person name="Murat C."/>
            <person name="Pangilinan J.L."/>
            <person name="Park R."/>
            <person name="Pearson M."/>
            <person name="Quesneville H."/>
            <person name="Rouhier N."/>
            <person name="Sakthikumar S."/>
            <person name="Salamov A.A."/>
            <person name="Schmutz J."/>
            <person name="Selles B."/>
            <person name="Shapiro H."/>
            <person name="Tanguay P."/>
            <person name="Tuskan G.A."/>
            <person name="Henrissat B."/>
            <person name="Van de Peer Y."/>
            <person name="Rouze P."/>
            <person name="Ellis J.G."/>
            <person name="Dodds P.N."/>
            <person name="Schein J.E."/>
            <person name="Zhong S."/>
            <person name="Hamelin R.C."/>
            <person name="Grigoriev I.V."/>
            <person name="Szabo L.J."/>
            <person name="Martin F."/>
        </authorList>
    </citation>
    <scope>NUCLEOTIDE SEQUENCE [LARGE SCALE GENOMIC DNA]</scope>
    <source>
        <strain evidence="5">CRL 75-36-700-3 / race SCCL</strain>
    </source>
</reference>
<protein>
    <submittedName>
        <fullName evidence="4">Serine/threonine protein kinase</fullName>
    </submittedName>
</protein>
<dbReference type="Gene3D" id="1.10.510.10">
    <property type="entry name" value="Transferase(Phosphotransferase) domain 1"/>
    <property type="match status" value="1"/>
</dbReference>
<feature type="domain" description="Protein kinase" evidence="3">
    <location>
        <begin position="1"/>
        <end position="162"/>
    </location>
</feature>
<sequence length="162" mass="18155">MIKVTREIDVLKLVKHPNIVRLYNVIEVEKYIGIMLGYASGGELFNHILAHCYLKEKDASKLFAQLISGVTYLHAKKIVYPDLKLENLLLDRNHNIVITDFGFANCFEDLTDDLMATSCGSPYYAAPKLVVQDGRYVGSQAMLAGYLPFNDDPSKPDGNNIN</sequence>
<proteinExistence type="predicted"/>
<reference key="1">
    <citation type="submission" date="2007-01" db="EMBL/GenBank/DDBJ databases">
        <title>The Genome Sequence of Puccinia graminis f. sp. tritici Strain CRL 75-36-700-3.</title>
        <authorList>
            <consortium name="The Broad Institute Genome Sequencing Platform"/>
            <person name="Birren B."/>
            <person name="Lander E."/>
            <person name="Galagan J."/>
            <person name="Nusbaum C."/>
            <person name="Devon K."/>
            <person name="Cuomo C."/>
            <person name="Jaffe D."/>
            <person name="Butler J."/>
            <person name="Alvarez P."/>
            <person name="Gnerre S."/>
            <person name="Grabherr M."/>
            <person name="Mauceli E."/>
            <person name="Brockman W."/>
            <person name="Young S."/>
            <person name="LaButti K."/>
            <person name="Sykes S."/>
            <person name="DeCaprio D."/>
            <person name="Crawford M."/>
            <person name="Koehrsen M."/>
            <person name="Engels R."/>
            <person name="Montgomery P."/>
            <person name="Pearson M."/>
            <person name="Howarth C."/>
            <person name="Larson L."/>
            <person name="White J."/>
            <person name="Zeng Q."/>
            <person name="Kodira C."/>
            <person name="Yandava C."/>
            <person name="Alvarado L."/>
            <person name="O'Leary S."/>
            <person name="Szabo L."/>
            <person name="Dean R."/>
            <person name="Schein J."/>
        </authorList>
    </citation>
    <scope>NUCLEOTIDE SEQUENCE</scope>
    <source>
        <strain>CRL 75-36-700-3</strain>
    </source>
</reference>
<dbReference type="InParanoid" id="E3L0Q9"/>
<dbReference type="HOGENOM" id="CLU_000288_63_0_1"/>
<dbReference type="AlphaFoldDB" id="E3L0Q9"/>
<keyword evidence="4" id="KW-0808">Transferase</keyword>
<dbReference type="SUPFAM" id="SSF56112">
    <property type="entry name" value="Protein kinase-like (PK-like)"/>
    <property type="match status" value="1"/>
</dbReference>
<keyword evidence="1" id="KW-0547">Nucleotide-binding</keyword>
<dbReference type="PROSITE" id="PS50011">
    <property type="entry name" value="PROTEIN_KINASE_DOM"/>
    <property type="match status" value="1"/>
</dbReference>
<dbReference type="RefSeq" id="XP_003334532.2">
    <property type="nucleotide sequence ID" value="XM_003334484.2"/>
</dbReference>
<dbReference type="InterPro" id="IPR000719">
    <property type="entry name" value="Prot_kinase_dom"/>
</dbReference>
<dbReference type="Proteomes" id="UP000008783">
    <property type="component" value="Unassembled WGS sequence"/>
</dbReference>
<dbReference type="PANTHER" id="PTHR24346:SF110">
    <property type="entry name" value="NON-SPECIFIC SERINE_THREONINE PROTEIN KINASE"/>
    <property type="match status" value="1"/>
</dbReference>
<name>E3L0Q9_PUCGT</name>
<dbReference type="EMBL" id="DS178329">
    <property type="protein sequence ID" value="EFP90113.2"/>
    <property type="molecule type" value="Genomic_DNA"/>
</dbReference>
<evidence type="ECO:0000256" key="1">
    <source>
        <dbReference type="ARBA" id="ARBA00022741"/>
    </source>
</evidence>
<dbReference type="SMART" id="SM00220">
    <property type="entry name" value="S_TKc"/>
    <property type="match status" value="1"/>
</dbReference>
<keyword evidence="4" id="KW-0418">Kinase</keyword>
<dbReference type="OrthoDB" id="193931at2759"/>
<evidence type="ECO:0000313" key="4">
    <source>
        <dbReference type="EMBL" id="EFP90113.2"/>
    </source>
</evidence>
<dbReference type="GO" id="GO:0005524">
    <property type="term" value="F:ATP binding"/>
    <property type="evidence" value="ECO:0007669"/>
    <property type="project" value="UniProtKB-KW"/>
</dbReference>
<dbReference type="VEuPathDB" id="FungiDB:PGTG_15961"/>
<evidence type="ECO:0000259" key="3">
    <source>
        <dbReference type="PROSITE" id="PS50011"/>
    </source>
</evidence>
<organism evidence="4 5">
    <name type="scientific">Puccinia graminis f. sp. tritici (strain CRL 75-36-700-3 / race SCCL)</name>
    <name type="common">Black stem rust fungus</name>
    <dbReference type="NCBI Taxonomy" id="418459"/>
    <lineage>
        <taxon>Eukaryota</taxon>
        <taxon>Fungi</taxon>
        <taxon>Dikarya</taxon>
        <taxon>Basidiomycota</taxon>
        <taxon>Pucciniomycotina</taxon>
        <taxon>Pucciniomycetes</taxon>
        <taxon>Pucciniales</taxon>
        <taxon>Pucciniaceae</taxon>
        <taxon>Puccinia</taxon>
    </lineage>
</organism>
<keyword evidence="5" id="KW-1185">Reference proteome</keyword>
<dbReference type="GeneID" id="10546091"/>
<dbReference type="InterPro" id="IPR008271">
    <property type="entry name" value="Ser/Thr_kinase_AS"/>
</dbReference>
<dbReference type="PROSITE" id="PS00108">
    <property type="entry name" value="PROTEIN_KINASE_ST"/>
    <property type="match status" value="1"/>
</dbReference>
<dbReference type="GO" id="GO:0004674">
    <property type="term" value="F:protein serine/threonine kinase activity"/>
    <property type="evidence" value="ECO:0000318"/>
    <property type="project" value="GO_Central"/>
</dbReference>
<dbReference type="KEGG" id="pgr:PGTG_15961"/>
<gene>
    <name evidence="4" type="ORF">PGTG_15961</name>
</gene>
<dbReference type="GO" id="GO:0005938">
    <property type="term" value="C:cell cortex"/>
    <property type="evidence" value="ECO:0000318"/>
    <property type="project" value="GO_Central"/>
</dbReference>
<dbReference type="InterPro" id="IPR011009">
    <property type="entry name" value="Kinase-like_dom_sf"/>
</dbReference>
<keyword evidence="4" id="KW-0723">Serine/threonine-protein kinase</keyword>
<dbReference type="STRING" id="418459.E3L0Q9"/>
<dbReference type="PANTHER" id="PTHR24346">
    <property type="entry name" value="MAP/MICROTUBULE AFFINITY-REGULATING KINASE"/>
    <property type="match status" value="1"/>
</dbReference>